<keyword evidence="1 2" id="KW-0238">DNA-binding</keyword>
<dbReference type="Gene3D" id="1.10.10.60">
    <property type="entry name" value="Homeodomain-like"/>
    <property type="match status" value="1"/>
</dbReference>
<dbReference type="InterPro" id="IPR001647">
    <property type="entry name" value="HTH_TetR"/>
</dbReference>
<dbReference type="Pfam" id="PF08362">
    <property type="entry name" value="TetR_C_3"/>
    <property type="match status" value="1"/>
</dbReference>
<feature type="compositionally biased region" description="Basic and acidic residues" evidence="3">
    <location>
        <begin position="11"/>
        <end position="41"/>
    </location>
</feature>
<dbReference type="InterPro" id="IPR050109">
    <property type="entry name" value="HTH-type_TetR-like_transc_reg"/>
</dbReference>
<dbReference type="SUPFAM" id="SSF46689">
    <property type="entry name" value="Homeodomain-like"/>
    <property type="match status" value="1"/>
</dbReference>
<proteinExistence type="predicted"/>
<dbReference type="PANTHER" id="PTHR30328:SF54">
    <property type="entry name" value="HTH-TYPE TRANSCRIPTIONAL REPRESSOR SCO4008"/>
    <property type="match status" value="1"/>
</dbReference>
<evidence type="ECO:0000313" key="6">
    <source>
        <dbReference type="Proteomes" id="UP000628442"/>
    </source>
</evidence>
<evidence type="ECO:0000256" key="1">
    <source>
        <dbReference type="ARBA" id="ARBA00023125"/>
    </source>
</evidence>
<feature type="domain" description="HTH tetR-type" evidence="4">
    <location>
        <begin position="56"/>
        <end position="116"/>
    </location>
</feature>
<dbReference type="Proteomes" id="UP000628442">
    <property type="component" value="Unassembled WGS sequence"/>
</dbReference>
<evidence type="ECO:0000313" key="5">
    <source>
        <dbReference type="EMBL" id="GGY49966.1"/>
    </source>
</evidence>
<feature type="region of interest" description="Disordered" evidence="3">
    <location>
        <begin position="1"/>
        <end position="47"/>
    </location>
</feature>
<dbReference type="GO" id="GO:0003677">
    <property type="term" value="F:DNA binding"/>
    <property type="evidence" value="ECO:0007669"/>
    <property type="project" value="UniProtKB-UniRule"/>
</dbReference>
<protein>
    <submittedName>
        <fullName evidence="5">TetR family transcriptional regulator</fullName>
    </submittedName>
</protein>
<name>A0AA87XZ57_9BURK</name>
<dbReference type="SUPFAM" id="SSF48498">
    <property type="entry name" value="Tetracyclin repressor-like, C-terminal domain"/>
    <property type="match status" value="1"/>
</dbReference>
<dbReference type="PROSITE" id="PS50977">
    <property type="entry name" value="HTH_TETR_2"/>
    <property type="match status" value="1"/>
</dbReference>
<dbReference type="PANTHER" id="PTHR30328">
    <property type="entry name" value="TRANSCRIPTIONAL REPRESSOR"/>
    <property type="match status" value="1"/>
</dbReference>
<feature type="DNA-binding region" description="H-T-H motif" evidence="2">
    <location>
        <begin position="79"/>
        <end position="98"/>
    </location>
</feature>
<evidence type="ECO:0000256" key="3">
    <source>
        <dbReference type="SAM" id="MobiDB-lite"/>
    </source>
</evidence>
<accession>A0AA87XZ57</accession>
<gene>
    <name evidence="5" type="ORF">GCM10007387_35290</name>
</gene>
<comment type="caution">
    <text evidence="5">The sequence shown here is derived from an EMBL/GenBank/DDBJ whole genome shotgun (WGS) entry which is preliminary data.</text>
</comment>
<dbReference type="PRINTS" id="PR00455">
    <property type="entry name" value="HTHTETR"/>
</dbReference>
<reference evidence="5" key="1">
    <citation type="journal article" date="2014" name="Int. J. Syst. Evol. Microbiol.">
        <title>Complete genome sequence of Corynebacterium casei LMG S-19264T (=DSM 44701T), isolated from a smear-ripened cheese.</title>
        <authorList>
            <consortium name="US DOE Joint Genome Institute (JGI-PGF)"/>
            <person name="Walter F."/>
            <person name="Albersmeier A."/>
            <person name="Kalinowski J."/>
            <person name="Ruckert C."/>
        </authorList>
    </citation>
    <scope>NUCLEOTIDE SEQUENCE</scope>
    <source>
        <strain evidence="5">KCTC 12343</strain>
    </source>
</reference>
<dbReference type="Gene3D" id="1.10.357.10">
    <property type="entry name" value="Tetracycline Repressor, domain 2"/>
    <property type="match status" value="1"/>
</dbReference>
<dbReference type="GO" id="GO:0045892">
    <property type="term" value="P:negative regulation of DNA-templated transcription"/>
    <property type="evidence" value="ECO:0007669"/>
    <property type="project" value="InterPro"/>
</dbReference>
<dbReference type="InterPro" id="IPR036271">
    <property type="entry name" value="Tet_transcr_reg_TetR-rel_C_sf"/>
</dbReference>
<evidence type="ECO:0000259" key="4">
    <source>
        <dbReference type="PROSITE" id="PS50977"/>
    </source>
</evidence>
<dbReference type="AlphaFoldDB" id="A0AA87XZ57"/>
<evidence type="ECO:0000256" key="2">
    <source>
        <dbReference type="PROSITE-ProRule" id="PRU00335"/>
    </source>
</evidence>
<dbReference type="InterPro" id="IPR009057">
    <property type="entry name" value="Homeodomain-like_sf"/>
</dbReference>
<dbReference type="Pfam" id="PF00440">
    <property type="entry name" value="TetR_N"/>
    <property type="match status" value="1"/>
</dbReference>
<feature type="compositionally biased region" description="Basic residues" evidence="3">
    <location>
        <begin position="1"/>
        <end position="10"/>
    </location>
</feature>
<reference evidence="5" key="2">
    <citation type="submission" date="2022-12" db="EMBL/GenBank/DDBJ databases">
        <authorList>
            <person name="Sun Q."/>
            <person name="Kim S."/>
        </authorList>
    </citation>
    <scope>NUCLEOTIDE SEQUENCE</scope>
    <source>
        <strain evidence="5">KCTC 12343</strain>
    </source>
</reference>
<sequence length="256" mass="28465">MNGKKGAHHGAHNEVRNEAHSEARNGARNEAHSEARNEAHNEAPTAAASRRMLNRDRLEADIAAVAVRVFAECGYEGASVAAIAEGAGLSKQNLMYYFPTKQELYRRVLDDVLDDWLERMSSLARAAEDDAPADVLRAYVQAKLRFSQEQPYASRVYAMEVIGGARLYGGQIRERVVPVLRRDIDVFERWIAAGRIAPVNATHLLFAIWAMTQSYADFAAQMALVLDRRQLLKKDYQEAEDTIVGLVLALVQARGA</sequence>
<dbReference type="EMBL" id="BMWV01000008">
    <property type="protein sequence ID" value="GGY49966.1"/>
    <property type="molecule type" value="Genomic_DNA"/>
</dbReference>
<dbReference type="InterPro" id="IPR013573">
    <property type="entry name" value="Tscrpt_reg_YcdC_C"/>
</dbReference>
<organism evidence="5 6">
    <name type="scientific">Pseudoduganella albidiflava</name>
    <dbReference type="NCBI Taxonomy" id="321983"/>
    <lineage>
        <taxon>Bacteria</taxon>
        <taxon>Pseudomonadati</taxon>
        <taxon>Pseudomonadota</taxon>
        <taxon>Betaproteobacteria</taxon>
        <taxon>Burkholderiales</taxon>
        <taxon>Oxalobacteraceae</taxon>
        <taxon>Telluria group</taxon>
        <taxon>Pseudoduganella</taxon>
    </lineage>
</organism>